<dbReference type="Proteomes" id="UP000466039">
    <property type="component" value="Chromosome"/>
</dbReference>
<dbReference type="Gene3D" id="3.40.50.150">
    <property type="entry name" value="Vaccinia Virus protein VP39"/>
    <property type="match status" value="1"/>
</dbReference>
<proteinExistence type="predicted"/>
<dbReference type="Pfam" id="PF05711">
    <property type="entry name" value="TylF"/>
    <property type="match status" value="1"/>
</dbReference>
<dbReference type="InterPro" id="IPR029063">
    <property type="entry name" value="SAM-dependent_MTases_sf"/>
</dbReference>
<reference evidence="1 2" key="1">
    <citation type="journal article" date="2019" name="Emerg. Microbes Infect.">
        <title>Comprehensive subspecies identification of 175 nontuberculous mycobacteria species based on 7547 genomic profiles.</title>
        <authorList>
            <person name="Matsumoto Y."/>
            <person name="Kinjo T."/>
            <person name="Motooka D."/>
            <person name="Nabeya D."/>
            <person name="Jung N."/>
            <person name="Uechi K."/>
            <person name="Horii T."/>
            <person name="Iida T."/>
            <person name="Fujita J."/>
            <person name="Nakamura S."/>
        </authorList>
    </citation>
    <scope>NUCLEOTIDE SEQUENCE [LARGE SCALE GENOMIC DNA]</scope>
    <source>
        <strain evidence="1 2">JCM 15658</strain>
    </source>
</reference>
<dbReference type="EMBL" id="AP022617">
    <property type="protein sequence ID" value="BBZ62857.1"/>
    <property type="molecule type" value="Genomic_DNA"/>
</dbReference>
<dbReference type="PANTHER" id="PTHR40036">
    <property type="entry name" value="MACROCIN O-METHYLTRANSFERASE"/>
    <property type="match status" value="1"/>
</dbReference>
<gene>
    <name evidence="1" type="ORF">MMON_41580</name>
</gene>
<organism evidence="1 2">
    <name type="scientific">Mycolicibacterium monacense</name>
    <name type="common">Mycobacterium monacense</name>
    <dbReference type="NCBI Taxonomy" id="85693"/>
    <lineage>
        <taxon>Bacteria</taxon>
        <taxon>Bacillati</taxon>
        <taxon>Actinomycetota</taxon>
        <taxon>Actinomycetes</taxon>
        <taxon>Mycobacteriales</taxon>
        <taxon>Mycobacteriaceae</taxon>
        <taxon>Mycolicibacterium</taxon>
    </lineage>
</organism>
<sequence>MGGVPVVMQVLQAVAANPLQRRIRRDKLTYLGYQKLRSLSRAAEAVREVPGCVIECGLALGGSGIMLATELPDRPFHGYDVFAMIPPPGPNDPAKAHDRYEVIASGRSEGLGGETYYGYVDDLFDRVSDSFARYGVPTGDRIHLHKGLFEDTLDPQWPVALAHIDCDWYDPVKLCLERLTPWLSPGARVILDDYSDYGGAKKATDEHVAAHSGFSVERDAGHRVLVYKPGA</sequence>
<dbReference type="InterPro" id="IPR008884">
    <property type="entry name" value="TylF_MeTrfase"/>
</dbReference>
<dbReference type="PANTHER" id="PTHR40036:SF1">
    <property type="entry name" value="MACROCIN O-METHYLTRANSFERASE"/>
    <property type="match status" value="1"/>
</dbReference>
<evidence type="ECO:0000313" key="2">
    <source>
        <dbReference type="Proteomes" id="UP000466039"/>
    </source>
</evidence>
<evidence type="ECO:0000313" key="1">
    <source>
        <dbReference type="EMBL" id="BBZ62857.1"/>
    </source>
</evidence>
<name>A0AAD1N193_MYCMB</name>
<protein>
    <recommendedName>
        <fullName evidence="3">Asparagine synthase</fullName>
    </recommendedName>
</protein>
<keyword evidence="2" id="KW-1185">Reference proteome</keyword>
<dbReference type="RefSeq" id="WP_235679555.1">
    <property type="nucleotide sequence ID" value="NZ_AP022617.1"/>
</dbReference>
<dbReference type="AlphaFoldDB" id="A0AAD1N193"/>
<evidence type="ECO:0008006" key="3">
    <source>
        <dbReference type="Google" id="ProtNLM"/>
    </source>
</evidence>
<accession>A0AAD1N193</accession>
<dbReference type="SUPFAM" id="SSF53335">
    <property type="entry name" value="S-adenosyl-L-methionine-dependent methyltransferases"/>
    <property type="match status" value="1"/>
</dbReference>